<proteinExistence type="inferred from homology"/>
<feature type="binding site" evidence="9">
    <location>
        <position position="233"/>
    </location>
    <ligand>
        <name>a purine D-ribonucleoside</name>
        <dbReference type="ChEBI" id="CHEBI:142355"/>
    </ligand>
</feature>
<evidence type="ECO:0000256" key="9">
    <source>
        <dbReference type="PIRSR" id="PIRSR000477-2"/>
    </source>
</evidence>
<dbReference type="NCBIfam" id="TIGR01698">
    <property type="entry name" value="PUNP"/>
    <property type="match status" value="1"/>
</dbReference>
<evidence type="ECO:0000259" key="10">
    <source>
        <dbReference type="Pfam" id="PF01048"/>
    </source>
</evidence>
<name>A0A975HIH2_9GAMM</name>
<dbReference type="EC" id="2.4.2.1" evidence="4 8"/>
<dbReference type="CDD" id="cd09009">
    <property type="entry name" value="PNP-EcPNPII_like"/>
    <property type="match status" value="1"/>
</dbReference>
<dbReference type="PANTHER" id="PTHR11904">
    <property type="entry name" value="METHYLTHIOADENOSINE/PURINE NUCLEOSIDE PHOSPHORYLASE"/>
    <property type="match status" value="1"/>
</dbReference>
<feature type="domain" description="Nucleoside phosphorylase" evidence="10">
    <location>
        <begin position="23"/>
        <end position="267"/>
    </location>
</feature>
<dbReference type="InterPro" id="IPR011270">
    <property type="entry name" value="Pur_Nuc_Pase_Ino/Guo-sp"/>
</dbReference>
<reference evidence="11" key="1">
    <citation type="submission" date="2021-03" db="EMBL/GenBank/DDBJ databases">
        <title>Description of Psychrosphaera ytuae sp. nov. isolated from deep sea sediment of South China Sea.</title>
        <authorList>
            <person name="Zhang J."/>
            <person name="Xu X.-D."/>
        </authorList>
    </citation>
    <scope>NUCLEOTIDE SEQUENCE</scope>
    <source>
        <strain evidence="11">MTZ26</strain>
    </source>
</reference>
<sequence>MKDFEISASYIKQQLNDFKPETAIVLGSGLADLADQIVDPISIPYADIPEFPQSTVAGHTGRLVAGTLGGKNVICMQGRFHYYEGHSFEKIAIPVRSFKALGCKSVILTNAAGSLNEDMGPGSIMLITDHINFSGFNPLIGPNDDEIGPRFLDLTQTYDREIGEKVEKAALKSGLTLYRGTYIWVSGPTFETPAEIRAQRTLGADAVGMSTVPEAIVARHCGLKVCAISTITNLAAGLSATNLSHDETLEQGQLAAQRLTTLLTDLLAG</sequence>
<comment type="pathway">
    <text evidence="1 8">Purine metabolism; purine nucleoside salvage.</text>
</comment>
<comment type="function">
    <text evidence="8">The purine nucleoside phosphorylases catalyze the phosphorolytic breakdown of the N-glycosidic bond in the beta-(deoxy)ribonucleoside molecules, with the formation of the corresponding free purine bases and pentose-1-phosphate.</text>
</comment>
<dbReference type="RefSeq" id="WP_208832208.1">
    <property type="nucleotide sequence ID" value="NZ_CP072110.1"/>
</dbReference>
<feature type="binding site" evidence="9">
    <location>
        <position position="28"/>
    </location>
    <ligand>
        <name>phosphate</name>
        <dbReference type="ChEBI" id="CHEBI:43474"/>
    </ligand>
</feature>
<evidence type="ECO:0000313" key="11">
    <source>
        <dbReference type="EMBL" id="QTH64153.1"/>
    </source>
</evidence>
<dbReference type="AlphaFoldDB" id="A0A975HIH2"/>
<feature type="binding site" evidence="9">
    <location>
        <begin position="79"/>
        <end position="81"/>
    </location>
    <ligand>
        <name>phosphate</name>
        <dbReference type="ChEBI" id="CHEBI:43474"/>
    </ligand>
</feature>
<dbReference type="InterPro" id="IPR035994">
    <property type="entry name" value="Nucleoside_phosphorylase_sf"/>
</dbReference>
<dbReference type="PIRSF" id="PIRSF000477">
    <property type="entry name" value="PurNPase"/>
    <property type="match status" value="1"/>
</dbReference>
<dbReference type="EMBL" id="CP072110">
    <property type="protein sequence ID" value="QTH64153.1"/>
    <property type="molecule type" value="Genomic_DNA"/>
</dbReference>
<evidence type="ECO:0000313" key="12">
    <source>
        <dbReference type="Proteomes" id="UP000682739"/>
    </source>
</evidence>
<dbReference type="InterPro" id="IPR011269">
    <property type="entry name" value="PUNP"/>
</dbReference>
<dbReference type="InterPro" id="IPR011268">
    <property type="entry name" value="Purine_phosphorylase"/>
</dbReference>
<evidence type="ECO:0000256" key="8">
    <source>
        <dbReference type="PIRNR" id="PIRNR000477"/>
    </source>
</evidence>
<evidence type="ECO:0000256" key="4">
    <source>
        <dbReference type="ARBA" id="ARBA00011886"/>
    </source>
</evidence>
<evidence type="ECO:0000256" key="2">
    <source>
        <dbReference type="ARBA" id="ARBA00006751"/>
    </source>
</evidence>
<dbReference type="GO" id="GO:0004731">
    <property type="term" value="F:purine-nucleoside phosphorylase activity"/>
    <property type="evidence" value="ECO:0007669"/>
    <property type="project" value="UniProtKB-EC"/>
</dbReference>
<dbReference type="NCBIfam" id="TIGR01697">
    <property type="entry name" value="PNPH-PUNA-XAPA"/>
    <property type="match status" value="1"/>
</dbReference>
<dbReference type="GO" id="GO:0005737">
    <property type="term" value="C:cytoplasm"/>
    <property type="evidence" value="ECO:0007669"/>
    <property type="project" value="TreeGrafter"/>
</dbReference>
<organism evidence="11 12">
    <name type="scientific">Psychrosphaera ytuae</name>
    <dbReference type="NCBI Taxonomy" id="2820710"/>
    <lineage>
        <taxon>Bacteria</taxon>
        <taxon>Pseudomonadati</taxon>
        <taxon>Pseudomonadota</taxon>
        <taxon>Gammaproteobacteria</taxon>
        <taxon>Alteromonadales</taxon>
        <taxon>Pseudoalteromonadaceae</taxon>
        <taxon>Psychrosphaera</taxon>
    </lineage>
</organism>
<feature type="binding site" evidence="9">
    <location>
        <position position="111"/>
    </location>
    <ligand>
        <name>phosphate</name>
        <dbReference type="ChEBI" id="CHEBI:43474"/>
    </ligand>
</feature>
<dbReference type="GO" id="GO:0009116">
    <property type="term" value="P:nucleoside metabolic process"/>
    <property type="evidence" value="ECO:0007669"/>
    <property type="project" value="InterPro"/>
</dbReference>
<dbReference type="KEGG" id="psym:J1N51_01300"/>
<keyword evidence="7 8" id="KW-0808">Transferase</keyword>
<feature type="binding site" evidence="9">
    <location>
        <position position="59"/>
    </location>
    <ligand>
        <name>phosphate</name>
        <dbReference type="ChEBI" id="CHEBI:43474"/>
    </ligand>
</feature>
<comment type="similarity">
    <text evidence="2 8">Belongs to the PNP/MTAP phosphorylase family.</text>
</comment>
<evidence type="ECO:0000256" key="7">
    <source>
        <dbReference type="ARBA" id="ARBA00022679"/>
    </source>
</evidence>
<dbReference type="PANTHER" id="PTHR11904:SF9">
    <property type="entry name" value="PURINE NUCLEOSIDE PHOSPHORYLASE-RELATED"/>
    <property type="match status" value="1"/>
</dbReference>
<protein>
    <recommendedName>
        <fullName evidence="5 8">Purine nucleoside phosphorylase</fullName>
        <ecNumber evidence="4 8">2.4.2.1</ecNumber>
    </recommendedName>
    <alternativeName>
        <fullName evidence="8">Inosine-guanosine phosphorylase</fullName>
    </alternativeName>
</protein>
<dbReference type="Gene3D" id="3.40.50.1580">
    <property type="entry name" value="Nucleoside phosphorylase domain"/>
    <property type="match status" value="1"/>
</dbReference>
<dbReference type="InterPro" id="IPR000845">
    <property type="entry name" value="Nucleoside_phosphorylase_d"/>
</dbReference>
<evidence type="ECO:0000256" key="6">
    <source>
        <dbReference type="ARBA" id="ARBA00022676"/>
    </source>
</evidence>
<dbReference type="NCBIfam" id="TIGR01700">
    <property type="entry name" value="PNPH"/>
    <property type="match status" value="1"/>
</dbReference>
<keyword evidence="12" id="KW-1185">Reference proteome</keyword>
<feature type="binding site" evidence="9">
    <location>
        <position position="210"/>
    </location>
    <ligand>
        <name>phosphate</name>
        <dbReference type="ChEBI" id="CHEBI:43474"/>
    </ligand>
</feature>
<evidence type="ECO:0000256" key="3">
    <source>
        <dbReference type="ARBA" id="ARBA00011233"/>
    </source>
</evidence>
<feature type="binding site" evidence="9">
    <location>
        <position position="191"/>
    </location>
    <ligand>
        <name>a purine D-ribonucleoside</name>
        <dbReference type="ChEBI" id="CHEBI:142355"/>
    </ligand>
</feature>
<dbReference type="NCBIfam" id="NF006054">
    <property type="entry name" value="PRK08202.1"/>
    <property type="match status" value="1"/>
</dbReference>
<dbReference type="Pfam" id="PF01048">
    <property type="entry name" value="PNP_UDP_1"/>
    <property type="match status" value="1"/>
</dbReference>
<keyword evidence="6 8" id="KW-0328">Glycosyltransferase</keyword>
<evidence type="ECO:0000256" key="1">
    <source>
        <dbReference type="ARBA" id="ARBA00005058"/>
    </source>
</evidence>
<gene>
    <name evidence="11" type="ORF">J1N51_01300</name>
</gene>
<comment type="subunit">
    <text evidence="3">Homotrimer.</text>
</comment>
<evidence type="ECO:0000256" key="5">
    <source>
        <dbReference type="ARBA" id="ARBA00013834"/>
    </source>
</evidence>
<dbReference type="Proteomes" id="UP000682739">
    <property type="component" value="Chromosome"/>
</dbReference>
<accession>A0A975HIH2</accession>
<dbReference type="SUPFAM" id="SSF53167">
    <property type="entry name" value="Purine and uridine phosphorylases"/>
    <property type="match status" value="1"/>
</dbReference>